<name>A0A6A4L2W3_9ERIC</name>
<organism evidence="1 2">
    <name type="scientific">Rhododendron williamsianum</name>
    <dbReference type="NCBI Taxonomy" id="262921"/>
    <lineage>
        <taxon>Eukaryota</taxon>
        <taxon>Viridiplantae</taxon>
        <taxon>Streptophyta</taxon>
        <taxon>Embryophyta</taxon>
        <taxon>Tracheophyta</taxon>
        <taxon>Spermatophyta</taxon>
        <taxon>Magnoliopsida</taxon>
        <taxon>eudicotyledons</taxon>
        <taxon>Gunneridae</taxon>
        <taxon>Pentapetalae</taxon>
        <taxon>asterids</taxon>
        <taxon>Ericales</taxon>
        <taxon>Ericaceae</taxon>
        <taxon>Ericoideae</taxon>
        <taxon>Rhodoreae</taxon>
        <taxon>Rhododendron</taxon>
    </lineage>
</organism>
<dbReference type="AlphaFoldDB" id="A0A6A4L2W3"/>
<dbReference type="InterPro" id="IPR037699">
    <property type="entry name" value="At5g65660-like"/>
</dbReference>
<keyword evidence="2" id="KW-1185">Reference proteome</keyword>
<protein>
    <submittedName>
        <fullName evidence="1">Uncharacterized protein</fullName>
    </submittedName>
</protein>
<reference evidence="1 2" key="1">
    <citation type="journal article" date="2019" name="Genome Biol. Evol.">
        <title>The Rhododendron genome and chromosomal organization provide insight into shared whole-genome duplications across the heath family (Ericaceae).</title>
        <authorList>
            <person name="Soza V.L."/>
            <person name="Lindsley D."/>
            <person name="Waalkes A."/>
            <person name="Ramage E."/>
            <person name="Patwardhan R.P."/>
            <person name="Burton J.N."/>
            <person name="Adey A."/>
            <person name="Kumar A."/>
            <person name="Qiu R."/>
            <person name="Shendure J."/>
            <person name="Hall B."/>
        </authorList>
    </citation>
    <scope>NUCLEOTIDE SEQUENCE [LARGE SCALE GENOMIC DNA]</scope>
    <source>
        <strain evidence="1">RSF 1966-606</strain>
    </source>
</reference>
<comment type="caution">
    <text evidence="1">The sequence shown here is derived from an EMBL/GenBank/DDBJ whole genome shotgun (WGS) entry which is preliminary data.</text>
</comment>
<dbReference type="PANTHER" id="PTHR34291">
    <property type="entry name" value="HYDROXYPROLINE-RICH GLYCOPROTEIN FAMILY PROTEIN"/>
    <property type="match status" value="1"/>
</dbReference>
<evidence type="ECO:0000313" key="2">
    <source>
        <dbReference type="Proteomes" id="UP000428333"/>
    </source>
</evidence>
<feature type="non-terminal residue" evidence="1">
    <location>
        <position position="1"/>
    </location>
</feature>
<proteinExistence type="predicted"/>
<dbReference type="OrthoDB" id="1936969at2759"/>
<sequence>MREGRRFISYRSTKSDGEFVVCAAPADGPVSAVYRVPSRDGAPVDRDIQLEWGLLLLLPLGEDQIPPSIHNSCGNKSQSLPVLMPGDHIPKFIALPCPREPPRPEKIIVEVPRTPPKPPRIAVPLY</sequence>
<evidence type="ECO:0000313" key="1">
    <source>
        <dbReference type="EMBL" id="KAE9449519.1"/>
    </source>
</evidence>
<dbReference type="PANTHER" id="PTHR34291:SF1">
    <property type="entry name" value="HYDROXYPROLINE-RICH GLYCOPROTEIN FAMILY PROTEIN"/>
    <property type="match status" value="1"/>
</dbReference>
<dbReference type="Proteomes" id="UP000428333">
    <property type="component" value="Linkage Group LG11"/>
</dbReference>
<accession>A0A6A4L2W3</accession>
<dbReference type="EMBL" id="QEFC01003167">
    <property type="protein sequence ID" value="KAE9449519.1"/>
    <property type="molecule type" value="Genomic_DNA"/>
</dbReference>
<gene>
    <name evidence="1" type="ORF">C3L33_18571</name>
</gene>